<reference evidence="2 3" key="1">
    <citation type="journal article" date="2020" name="Microbiol. Resour. Announc.">
        <title>Complete genome sequence of Pseudomonas otitidis strain MrB4, isolated from Lake Biwa in Japan.</title>
        <authorList>
            <person name="Miyazaki K."/>
            <person name="Hase E."/>
            <person name="Maruya T."/>
        </authorList>
    </citation>
    <scope>NUCLEOTIDE SEQUENCE [LARGE SCALE GENOMIC DNA]</scope>
    <source>
        <strain evidence="2 3">MrB4</strain>
    </source>
</reference>
<dbReference type="Proteomes" id="UP000501237">
    <property type="component" value="Chromosome"/>
</dbReference>
<dbReference type="PANTHER" id="PTHR42803">
    <property type="entry name" value="ACYL-COA DEHYDROGENASE"/>
    <property type="match status" value="1"/>
</dbReference>
<protein>
    <recommendedName>
        <fullName evidence="1">Acetyl-CoA dehydrogenase-like C-terminal domain-containing protein</fullName>
    </recommendedName>
</protein>
<organism evidence="2 3">
    <name type="scientific">Metapseudomonas otitidis</name>
    <dbReference type="NCBI Taxonomy" id="319939"/>
    <lineage>
        <taxon>Bacteria</taxon>
        <taxon>Pseudomonadati</taxon>
        <taxon>Pseudomonadota</taxon>
        <taxon>Gammaproteobacteria</taxon>
        <taxon>Pseudomonadales</taxon>
        <taxon>Pseudomonadaceae</taxon>
        <taxon>Metapseudomonas</taxon>
    </lineage>
</organism>
<evidence type="ECO:0000313" key="2">
    <source>
        <dbReference type="EMBL" id="BCA31181.1"/>
    </source>
</evidence>
<dbReference type="KEGG" id="poj:PtoMrB4_51580"/>
<dbReference type="AlphaFoldDB" id="A0A679GIE8"/>
<dbReference type="PANTHER" id="PTHR42803:SF3">
    <property type="entry name" value="ACYL-COA DEHYDROGENASE-RELATED"/>
    <property type="match status" value="1"/>
</dbReference>
<evidence type="ECO:0000313" key="3">
    <source>
        <dbReference type="Proteomes" id="UP000501237"/>
    </source>
</evidence>
<proteinExistence type="predicted"/>
<name>A0A679GIE8_9GAMM</name>
<dbReference type="EMBL" id="AP022642">
    <property type="protein sequence ID" value="BCA31181.1"/>
    <property type="molecule type" value="Genomic_DNA"/>
</dbReference>
<accession>A0A679GIE8</accession>
<gene>
    <name evidence="2" type="ORF">PtoMrB4_51580</name>
</gene>
<dbReference type="InterPro" id="IPR025878">
    <property type="entry name" value="Acyl-CoA_dh-like_C_dom"/>
</dbReference>
<sequence length="129" mass="14235">MNETCQRAAAHSELDALRQPLEQLLARLSSVTLALLGDLMQGKVAQALANSALYLNSFGHAVIGWRWLEQAIRAQEGLANGNPADTEFYKGKLQAARFFLTWEVPGVHHALAILEARDDTCLGMQADWF</sequence>
<dbReference type="InterPro" id="IPR052166">
    <property type="entry name" value="Diverse_Acyl-CoA_DH"/>
</dbReference>
<evidence type="ECO:0000259" key="1">
    <source>
        <dbReference type="Pfam" id="PF12806"/>
    </source>
</evidence>
<feature type="domain" description="Acetyl-CoA dehydrogenase-like C-terminal" evidence="1">
    <location>
        <begin position="1"/>
        <end position="125"/>
    </location>
</feature>
<dbReference type="Pfam" id="PF12806">
    <property type="entry name" value="Acyl-CoA_dh_C"/>
    <property type="match status" value="1"/>
</dbReference>